<comment type="caution">
    <text evidence="1">The sequence shown here is derived from an EMBL/GenBank/DDBJ whole genome shotgun (WGS) entry which is preliminary data.</text>
</comment>
<dbReference type="PIRSF" id="PIRSF028304">
    <property type="entry name" value="UCP028304"/>
    <property type="match status" value="1"/>
</dbReference>
<organism evidence="1 2">
    <name type="scientific">Pseudorhizobium tarimense</name>
    <dbReference type="NCBI Taxonomy" id="1079109"/>
    <lineage>
        <taxon>Bacteria</taxon>
        <taxon>Pseudomonadati</taxon>
        <taxon>Pseudomonadota</taxon>
        <taxon>Alphaproteobacteria</taxon>
        <taxon>Hyphomicrobiales</taxon>
        <taxon>Rhizobiaceae</taxon>
        <taxon>Rhizobium/Agrobacterium group</taxon>
        <taxon>Pseudorhizobium</taxon>
    </lineage>
</organism>
<reference evidence="1 2" key="1">
    <citation type="submission" date="2024-06" db="EMBL/GenBank/DDBJ databases">
        <title>Genomic Encyclopedia of Type Strains, Phase IV (KMG-IV): sequencing the most valuable type-strain genomes for metagenomic binning, comparative biology and taxonomic classification.</title>
        <authorList>
            <person name="Goeker M."/>
        </authorList>
    </citation>
    <scope>NUCLEOTIDE SEQUENCE [LARGE SCALE GENOMIC DNA]</scope>
    <source>
        <strain evidence="1 2">DSM 105042</strain>
    </source>
</reference>
<dbReference type="RefSeq" id="WP_247243293.1">
    <property type="nucleotide sequence ID" value="NZ_JALJRA010000005.1"/>
</dbReference>
<evidence type="ECO:0000313" key="1">
    <source>
        <dbReference type="EMBL" id="MET3585326.1"/>
    </source>
</evidence>
<dbReference type="PANTHER" id="PTHR35370:SF1">
    <property type="entry name" value="TYPE VI SECRETION SYSTEM COMPONENT TSSF1"/>
    <property type="match status" value="1"/>
</dbReference>
<protein>
    <submittedName>
        <fullName evidence="1">Type VI secretion system protein ImpG</fullName>
    </submittedName>
</protein>
<evidence type="ECO:0000313" key="2">
    <source>
        <dbReference type="Proteomes" id="UP001549031"/>
    </source>
</evidence>
<keyword evidence="2" id="KW-1185">Reference proteome</keyword>
<sequence>MAINNYYRDELSYLREMGALFAKANPRLARHLGRDSTDPDVERLLEGMAFMVGRLRQRLDAEMPELALSLLQLVWPHYLRPVPPITTIGFRFAEGASGISIDVPRGTRVQSRPIDGDAVPFITSYDTTVLPFEVAAADLDNRKSSSRLTLTIRRVAGSGLQPLAAAPLTLFFNNVKDTAMARQLYLFLLERRRSVTVSAPGGPPQAIDLRIEPMGFSPAEAVLPYPEGSFDGFRIMQEYFSCPEKFMFLRLRGLDALAERMADSFSLSFELDQPFPDTSRIGAEMFVLNATPAVNLLEAEGRALTVSHERSEYPVRPVGDAGHFSVHTVESVEGWVQGSGRRIAYEPFEGFRHDLHEDGVRKLYYRTQVRPALLGNGIDHYLSFVTRLGKVGLPETETVSMKLICSSGALATRLGVGSVDQPTSTTPAKLAFGNITPVLAEVPPPIDDDVLWTLIANLARNFSSMIDVEALRTVVGAYDFRARTDRQAALQRDTLLQSFKAFERRGVDVITHGRPVRGFELALSVSESMLGGEGEMYLFGTILDRFLKSYSSINSLHRFSMTGLDSNIVFRWAAKWGEAATL</sequence>
<proteinExistence type="predicted"/>
<dbReference type="EMBL" id="JBEPLJ010000005">
    <property type="protein sequence ID" value="MET3585326.1"/>
    <property type="molecule type" value="Genomic_DNA"/>
</dbReference>
<accession>A0ABV2H458</accession>
<gene>
    <name evidence="1" type="ORF">ABID21_001435</name>
</gene>
<dbReference type="InterPro" id="IPR010272">
    <property type="entry name" value="T6SS_TssF"/>
</dbReference>
<dbReference type="PANTHER" id="PTHR35370">
    <property type="entry name" value="CYTOPLASMIC PROTEIN-RELATED-RELATED"/>
    <property type="match status" value="1"/>
</dbReference>
<dbReference type="NCBIfam" id="TIGR03359">
    <property type="entry name" value="VI_chp_6"/>
    <property type="match status" value="1"/>
</dbReference>
<dbReference type="Proteomes" id="UP001549031">
    <property type="component" value="Unassembled WGS sequence"/>
</dbReference>
<name>A0ABV2H458_9HYPH</name>
<dbReference type="Pfam" id="PF05947">
    <property type="entry name" value="T6SS_TssF"/>
    <property type="match status" value="1"/>
</dbReference>